<feature type="region of interest" description="Disordered" evidence="1">
    <location>
        <begin position="25"/>
        <end position="111"/>
    </location>
</feature>
<reference evidence="2" key="1">
    <citation type="submission" date="2022-08" db="EMBL/GenBank/DDBJ databases">
        <authorList>
            <person name="Deng Y."/>
            <person name="Han X.-F."/>
            <person name="Zhang Y.-Q."/>
        </authorList>
    </citation>
    <scope>NUCLEOTIDE SEQUENCE</scope>
    <source>
        <strain evidence="2">CPCC 203386</strain>
    </source>
</reference>
<organism evidence="2 3">
    <name type="scientific">Herbiconiux daphne</name>
    <dbReference type="NCBI Taxonomy" id="2970914"/>
    <lineage>
        <taxon>Bacteria</taxon>
        <taxon>Bacillati</taxon>
        <taxon>Actinomycetota</taxon>
        <taxon>Actinomycetes</taxon>
        <taxon>Micrococcales</taxon>
        <taxon>Microbacteriaceae</taxon>
        <taxon>Herbiconiux</taxon>
    </lineage>
</organism>
<proteinExistence type="predicted"/>
<evidence type="ECO:0000313" key="2">
    <source>
        <dbReference type="EMBL" id="MCS5737335.1"/>
    </source>
</evidence>
<keyword evidence="3" id="KW-1185">Reference proteome</keyword>
<accession>A0ABT2HBJ4</accession>
<feature type="compositionally biased region" description="Polar residues" evidence="1">
    <location>
        <begin position="73"/>
        <end position="87"/>
    </location>
</feature>
<evidence type="ECO:0000256" key="1">
    <source>
        <dbReference type="SAM" id="MobiDB-lite"/>
    </source>
</evidence>
<sequence>MENLGSRTFTLNASQIPAHAHNVPAIRANGSTGPMNRNWAHGHTNGLVNDDGNHGSFGSSGNQPAASAFRGDNTGNSTVGYLTSSADTNHEHPTYVDIPDRQTGNFGSGSPIEVIPAMASK</sequence>
<comment type="caution">
    <text evidence="2">The sequence shown here is derived from an EMBL/GenBank/DDBJ whole genome shotgun (WGS) entry which is preliminary data.</text>
</comment>
<protein>
    <submittedName>
        <fullName evidence="2">Uncharacterized protein</fullName>
    </submittedName>
</protein>
<feature type="compositionally biased region" description="Basic and acidic residues" evidence="1">
    <location>
        <begin position="88"/>
        <end position="100"/>
    </location>
</feature>
<dbReference type="RefSeq" id="WP_259543697.1">
    <property type="nucleotide sequence ID" value="NZ_JANLCJ010000611.1"/>
</dbReference>
<name>A0ABT2HBJ4_9MICO</name>
<dbReference type="EMBL" id="JANLCJ010000611">
    <property type="protein sequence ID" value="MCS5737335.1"/>
    <property type="molecule type" value="Genomic_DNA"/>
</dbReference>
<feature type="non-terminal residue" evidence="2">
    <location>
        <position position="121"/>
    </location>
</feature>
<dbReference type="Proteomes" id="UP001165586">
    <property type="component" value="Unassembled WGS sequence"/>
</dbReference>
<gene>
    <name evidence="2" type="ORF">N1032_26750</name>
</gene>
<evidence type="ECO:0000313" key="3">
    <source>
        <dbReference type="Proteomes" id="UP001165586"/>
    </source>
</evidence>
<feature type="compositionally biased region" description="Polar residues" evidence="1">
    <location>
        <begin position="56"/>
        <end position="65"/>
    </location>
</feature>